<keyword evidence="5" id="KW-0443">Lipid metabolism</keyword>
<dbReference type="GO" id="GO:0012505">
    <property type="term" value="C:endomembrane system"/>
    <property type="evidence" value="ECO:0007669"/>
    <property type="project" value="UniProtKB-SubCell"/>
</dbReference>
<name>A0A1B4Y691_MYCUL</name>
<feature type="transmembrane region" description="Helical" evidence="7">
    <location>
        <begin position="47"/>
        <end position="70"/>
    </location>
</feature>
<evidence type="ECO:0000256" key="7">
    <source>
        <dbReference type="SAM" id="Phobius"/>
    </source>
</evidence>
<sequence>MERAVPIFLTGFMVLVGLDFLSYRLGKQRNRSRPSVSARDTAANLSVYALARLTRSVGSVTAVPLVLIASSLTPIHLPTSQWWTWACALVLTDLAYYGRHRMTHRIRVFWAAHHVHHSSQYLNLSTGMRTPWLVPGWLFISAVVYVPLALIGFPVWMIFACHAIVLFYQFPIHTERINRLPRPIEYLFNTPSHHRVHHGANNPYLNKNYGGILIVWDRLFGSYAEEDEPVQYGLQQNIATHNPIKLNYHEFAAMLSDVGRAKTWRGRVGYLLRPPGWSEVAETPAPRSHDSDDHAVPVDGQHWAAAGNG</sequence>
<dbReference type="InterPro" id="IPR051689">
    <property type="entry name" value="Sterol_desaturase/TMEM195"/>
</dbReference>
<dbReference type="Proteomes" id="UP000218067">
    <property type="component" value="Chromosome"/>
</dbReference>
<evidence type="ECO:0000256" key="6">
    <source>
        <dbReference type="ARBA" id="ARBA00023136"/>
    </source>
</evidence>
<dbReference type="PANTHER" id="PTHR21624:SF1">
    <property type="entry name" value="ALKYLGLYCEROL MONOOXYGENASE"/>
    <property type="match status" value="1"/>
</dbReference>
<reference evidence="9 10" key="1">
    <citation type="submission" date="2016-08" db="EMBL/GenBank/DDBJ databases">
        <title>Complete genome sequence of Mycobacterium shinshuense, a subspecies of M. ulcerans.</title>
        <authorList>
            <person name="Yoshida M."/>
            <person name="Ogura Y."/>
            <person name="Hayashi T."/>
            <person name="Hoshino Y."/>
        </authorList>
    </citation>
    <scope>NUCLEOTIDE SEQUENCE [LARGE SCALE GENOMIC DNA]</scope>
    <source>
        <strain evidence="10">ATCC 33728</strain>
    </source>
</reference>
<evidence type="ECO:0000256" key="3">
    <source>
        <dbReference type="ARBA" id="ARBA00022989"/>
    </source>
</evidence>
<dbReference type="GeneID" id="93438155"/>
<dbReference type="Pfam" id="PF04116">
    <property type="entry name" value="FA_hydroxylase"/>
    <property type="match status" value="1"/>
</dbReference>
<keyword evidence="6 7" id="KW-0472">Membrane</keyword>
<feature type="domain" description="Fatty acid hydroxylase" evidence="8">
    <location>
        <begin position="85"/>
        <end position="222"/>
    </location>
</feature>
<dbReference type="RefSeq" id="WP_015356571.1">
    <property type="nucleotide sequence ID" value="NZ_AP017624.1"/>
</dbReference>
<dbReference type="GO" id="GO:0016020">
    <property type="term" value="C:membrane"/>
    <property type="evidence" value="ECO:0007669"/>
    <property type="project" value="GOC"/>
</dbReference>
<accession>A0A1B4Y691</accession>
<dbReference type="GO" id="GO:0008610">
    <property type="term" value="P:lipid biosynthetic process"/>
    <property type="evidence" value="ECO:0007669"/>
    <property type="project" value="InterPro"/>
</dbReference>
<keyword evidence="3 7" id="KW-1133">Transmembrane helix</keyword>
<gene>
    <name evidence="9" type="primary">erg3_2</name>
    <name evidence="9" type="ORF">SHTP_3573</name>
</gene>
<evidence type="ECO:0000256" key="1">
    <source>
        <dbReference type="ARBA" id="ARBA00004127"/>
    </source>
</evidence>
<dbReference type="PANTHER" id="PTHR21624">
    <property type="entry name" value="STEROL DESATURASE-RELATED PROTEIN"/>
    <property type="match status" value="1"/>
</dbReference>
<feature type="transmembrane region" description="Helical" evidence="7">
    <location>
        <begin position="82"/>
        <end position="98"/>
    </location>
</feature>
<evidence type="ECO:0000256" key="4">
    <source>
        <dbReference type="ARBA" id="ARBA00023002"/>
    </source>
</evidence>
<feature type="transmembrane region" description="Helical" evidence="7">
    <location>
        <begin position="6"/>
        <end position="26"/>
    </location>
</feature>
<dbReference type="InterPro" id="IPR006694">
    <property type="entry name" value="Fatty_acid_hydroxylase"/>
</dbReference>
<evidence type="ECO:0000313" key="10">
    <source>
        <dbReference type="Proteomes" id="UP000218067"/>
    </source>
</evidence>
<keyword evidence="4" id="KW-0560">Oxidoreductase</keyword>
<dbReference type="AlphaFoldDB" id="A0A1B4Y691"/>
<evidence type="ECO:0000313" key="9">
    <source>
        <dbReference type="EMBL" id="BAV42582.1"/>
    </source>
</evidence>
<keyword evidence="2 7" id="KW-0812">Transmembrane</keyword>
<evidence type="ECO:0000256" key="2">
    <source>
        <dbReference type="ARBA" id="ARBA00022692"/>
    </source>
</evidence>
<evidence type="ECO:0000259" key="8">
    <source>
        <dbReference type="Pfam" id="PF04116"/>
    </source>
</evidence>
<evidence type="ECO:0000256" key="5">
    <source>
        <dbReference type="ARBA" id="ARBA00023098"/>
    </source>
</evidence>
<proteinExistence type="predicted"/>
<dbReference type="GO" id="GO:0050479">
    <property type="term" value="F:glyceryl-ether monooxygenase activity"/>
    <property type="evidence" value="ECO:0007669"/>
    <property type="project" value="TreeGrafter"/>
</dbReference>
<dbReference type="EMBL" id="AP017624">
    <property type="protein sequence ID" value="BAV42582.1"/>
    <property type="molecule type" value="Genomic_DNA"/>
</dbReference>
<organism evidence="9 10">
    <name type="scientific">Mycobacterium ulcerans subsp. shinshuense</name>
    <dbReference type="NCBI Taxonomy" id="1124626"/>
    <lineage>
        <taxon>Bacteria</taxon>
        <taxon>Bacillati</taxon>
        <taxon>Actinomycetota</taxon>
        <taxon>Actinomycetes</taxon>
        <taxon>Mycobacteriales</taxon>
        <taxon>Mycobacteriaceae</taxon>
        <taxon>Mycobacterium</taxon>
        <taxon>Mycobacterium ulcerans group</taxon>
    </lineage>
</organism>
<comment type="subcellular location">
    <subcellularLocation>
        <location evidence="1">Endomembrane system</location>
        <topology evidence="1">Multi-pass membrane protein</topology>
    </subcellularLocation>
</comment>
<protein>
    <submittedName>
        <fullName evidence="9">Membrane-bound C-5 sterol desaturase</fullName>
    </submittedName>
</protein>
<feature type="transmembrane region" description="Helical" evidence="7">
    <location>
        <begin position="137"/>
        <end position="170"/>
    </location>
</feature>
<dbReference type="GO" id="GO:0006643">
    <property type="term" value="P:membrane lipid metabolic process"/>
    <property type="evidence" value="ECO:0007669"/>
    <property type="project" value="TreeGrafter"/>
</dbReference>
<dbReference type="GO" id="GO:0005506">
    <property type="term" value="F:iron ion binding"/>
    <property type="evidence" value="ECO:0007669"/>
    <property type="project" value="InterPro"/>
</dbReference>